<dbReference type="InterPro" id="IPR011006">
    <property type="entry name" value="CheY-like_superfamily"/>
</dbReference>
<dbReference type="PROSITE" id="PS50043">
    <property type="entry name" value="HTH_LUXR_2"/>
    <property type="match status" value="1"/>
</dbReference>
<organism evidence="6 7">
    <name type="scientific">Rhizorhapis suberifaciens</name>
    <name type="common">corky root of lettuce</name>
    <dbReference type="NCBI Taxonomy" id="13656"/>
    <lineage>
        <taxon>Bacteria</taxon>
        <taxon>Pseudomonadati</taxon>
        <taxon>Pseudomonadota</taxon>
        <taxon>Alphaproteobacteria</taxon>
        <taxon>Sphingomonadales</taxon>
        <taxon>Sphingomonadaceae</taxon>
        <taxon>Rhizorhapis</taxon>
    </lineage>
</organism>
<proteinExistence type="predicted"/>
<dbReference type="Gene3D" id="3.40.50.2300">
    <property type="match status" value="1"/>
</dbReference>
<keyword evidence="1" id="KW-0805">Transcription regulation</keyword>
<dbReference type="PANTHER" id="PTHR44688">
    <property type="entry name" value="DNA-BINDING TRANSCRIPTIONAL ACTIVATOR DEVR_DOSR"/>
    <property type="match status" value="1"/>
</dbReference>
<evidence type="ECO:0000259" key="5">
    <source>
        <dbReference type="PROSITE" id="PS50043"/>
    </source>
</evidence>
<keyword evidence="7" id="KW-1185">Reference proteome</keyword>
<gene>
    <name evidence="6" type="ORF">HNQ99_001002</name>
</gene>
<evidence type="ECO:0000256" key="3">
    <source>
        <dbReference type="ARBA" id="ARBA00023163"/>
    </source>
</evidence>
<dbReference type="PROSITE" id="PS00622">
    <property type="entry name" value="HTH_LUXR_1"/>
    <property type="match status" value="1"/>
</dbReference>
<feature type="region of interest" description="Disordered" evidence="4">
    <location>
        <begin position="1"/>
        <end position="21"/>
    </location>
</feature>
<keyword evidence="2 6" id="KW-0238">DNA-binding</keyword>
<dbReference type="GO" id="GO:0006355">
    <property type="term" value="P:regulation of DNA-templated transcription"/>
    <property type="evidence" value="ECO:0007669"/>
    <property type="project" value="InterPro"/>
</dbReference>
<dbReference type="GO" id="GO:0003677">
    <property type="term" value="F:DNA binding"/>
    <property type="evidence" value="ECO:0007669"/>
    <property type="project" value="UniProtKB-KW"/>
</dbReference>
<dbReference type="SMART" id="SM00421">
    <property type="entry name" value="HTH_LUXR"/>
    <property type="match status" value="1"/>
</dbReference>
<dbReference type="InterPro" id="IPR016032">
    <property type="entry name" value="Sig_transdc_resp-reg_C-effctor"/>
</dbReference>
<dbReference type="InterPro" id="IPR000792">
    <property type="entry name" value="Tscrpt_reg_LuxR_C"/>
</dbReference>
<dbReference type="SUPFAM" id="SSF46894">
    <property type="entry name" value="C-terminal effector domain of the bipartite response regulators"/>
    <property type="match status" value="1"/>
</dbReference>
<dbReference type="PRINTS" id="PR00038">
    <property type="entry name" value="HTHLUXR"/>
</dbReference>
<evidence type="ECO:0000256" key="4">
    <source>
        <dbReference type="SAM" id="MobiDB-lite"/>
    </source>
</evidence>
<dbReference type="Pfam" id="PF00196">
    <property type="entry name" value="GerE"/>
    <property type="match status" value="1"/>
</dbReference>
<sequence length="242" mass="25853">MTALELERPGGQTGRKREGGESVRVLLVDPSPLSRSCLLAGFSENATISITGCGHLEELGSDPPPEGDPEVVILQAGGQDIGSREFGERLKTLTLRFPGAATMLLSGPHDVTQMLHSLQLGVGAYITGDVALAPTIAALQLMREGLIIYPRAVLANIFGNGVAAPKAGSAPDMLETRAGDTILTPRQLDVLRLLARGLSNKAIASQLDISESTVKVHIRAIMERTGMLNRTQIVAHFFREWQ</sequence>
<keyword evidence="3" id="KW-0804">Transcription</keyword>
<dbReference type="SUPFAM" id="SSF52172">
    <property type="entry name" value="CheY-like"/>
    <property type="match status" value="1"/>
</dbReference>
<dbReference type="EMBL" id="JACHOV010000003">
    <property type="protein sequence ID" value="MBB4640709.1"/>
    <property type="molecule type" value="Genomic_DNA"/>
</dbReference>
<name>A0A840HSX5_9SPHN</name>
<dbReference type="PANTHER" id="PTHR44688:SF16">
    <property type="entry name" value="DNA-BINDING TRANSCRIPTIONAL ACTIVATOR DEVR_DOSR"/>
    <property type="match status" value="1"/>
</dbReference>
<feature type="domain" description="HTH luxR-type" evidence="5">
    <location>
        <begin position="176"/>
        <end position="241"/>
    </location>
</feature>
<protein>
    <submittedName>
        <fullName evidence="6">DNA-binding NarL/FixJ family response regulator</fullName>
    </submittedName>
</protein>
<dbReference type="RefSeq" id="WP_184474544.1">
    <property type="nucleotide sequence ID" value="NZ_JACHOV010000003.1"/>
</dbReference>
<evidence type="ECO:0000313" key="6">
    <source>
        <dbReference type="EMBL" id="MBB4640709.1"/>
    </source>
</evidence>
<reference evidence="6 7" key="1">
    <citation type="submission" date="2020-08" db="EMBL/GenBank/DDBJ databases">
        <title>Genomic Encyclopedia of Type Strains, Phase IV (KMG-IV): sequencing the most valuable type-strain genomes for metagenomic binning, comparative biology and taxonomic classification.</title>
        <authorList>
            <person name="Goeker M."/>
        </authorList>
    </citation>
    <scope>NUCLEOTIDE SEQUENCE [LARGE SCALE GENOMIC DNA]</scope>
    <source>
        <strain evidence="6 7">DSM 7465</strain>
    </source>
</reference>
<dbReference type="CDD" id="cd06170">
    <property type="entry name" value="LuxR_C_like"/>
    <property type="match status" value="1"/>
</dbReference>
<dbReference type="Proteomes" id="UP000575068">
    <property type="component" value="Unassembled WGS sequence"/>
</dbReference>
<evidence type="ECO:0000313" key="7">
    <source>
        <dbReference type="Proteomes" id="UP000575068"/>
    </source>
</evidence>
<evidence type="ECO:0000256" key="1">
    <source>
        <dbReference type="ARBA" id="ARBA00023015"/>
    </source>
</evidence>
<evidence type="ECO:0000256" key="2">
    <source>
        <dbReference type="ARBA" id="ARBA00023125"/>
    </source>
</evidence>
<comment type="caution">
    <text evidence="6">The sequence shown here is derived from an EMBL/GenBank/DDBJ whole genome shotgun (WGS) entry which is preliminary data.</text>
</comment>
<dbReference type="AlphaFoldDB" id="A0A840HSX5"/>
<accession>A0A840HSX5</accession>